<proteinExistence type="predicted"/>
<gene>
    <name evidence="1" type="ORF">OLEA9_A062731</name>
</gene>
<comment type="caution">
    <text evidence="1">The sequence shown here is derived from an EMBL/GenBank/DDBJ whole genome shotgun (WGS) entry which is preliminary data.</text>
</comment>
<organism evidence="1 2">
    <name type="scientific">Olea europaea subsp. europaea</name>
    <dbReference type="NCBI Taxonomy" id="158383"/>
    <lineage>
        <taxon>Eukaryota</taxon>
        <taxon>Viridiplantae</taxon>
        <taxon>Streptophyta</taxon>
        <taxon>Embryophyta</taxon>
        <taxon>Tracheophyta</taxon>
        <taxon>Spermatophyta</taxon>
        <taxon>Magnoliopsida</taxon>
        <taxon>eudicotyledons</taxon>
        <taxon>Gunneridae</taxon>
        <taxon>Pentapetalae</taxon>
        <taxon>asterids</taxon>
        <taxon>lamiids</taxon>
        <taxon>Lamiales</taxon>
        <taxon>Oleaceae</taxon>
        <taxon>Oleeae</taxon>
        <taxon>Olea</taxon>
    </lineage>
</organism>
<dbReference type="EMBL" id="CACTIH010009164">
    <property type="protein sequence ID" value="CAA3026530.1"/>
    <property type="molecule type" value="Genomic_DNA"/>
</dbReference>
<accession>A0A8S0V574</accession>
<dbReference type="Proteomes" id="UP000594638">
    <property type="component" value="Unassembled WGS sequence"/>
</dbReference>
<name>A0A8S0V574_OLEEU</name>
<protein>
    <submittedName>
        <fullName evidence="1">Uncharacterized protein</fullName>
    </submittedName>
</protein>
<evidence type="ECO:0000313" key="2">
    <source>
        <dbReference type="Proteomes" id="UP000594638"/>
    </source>
</evidence>
<dbReference type="Gramene" id="OE9A062731T1">
    <property type="protein sequence ID" value="OE9A062731C1"/>
    <property type="gene ID" value="OE9A062731"/>
</dbReference>
<reference evidence="1 2" key="1">
    <citation type="submission" date="2019-12" db="EMBL/GenBank/DDBJ databases">
        <authorList>
            <person name="Alioto T."/>
            <person name="Alioto T."/>
            <person name="Gomez Garrido J."/>
        </authorList>
    </citation>
    <scope>NUCLEOTIDE SEQUENCE [LARGE SCALE GENOMIC DNA]</scope>
</reference>
<sequence length="76" mass="8660">MPSAPVRVLDRQIQFPRTPPADGLSQAKGSLSCQFWSILDSVHRKIRNRYLAWRLTMGSVMEPDPDSHLGEVERKV</sequence>
<dbReference type="AlphaFoldDB" id="A0A8S0V574"/>
<evidence type="ECO:0000313" key="1">
    <source>
        <dbReference type="EMBL" id="CAA3026530.1"/>
    </source>
</evidence>
<keyword evidence="2" id="KW-1185">Reference proteome</keyword>